<dbReference type="EMBL" id="PVRR01000001">
    <property type="protein sequence ID" value="PRT43541.1"/>
    <property type="molecule type" value="Genomic_DNA"/>
</dbReference>
<dbReference type="InterPro" id="IPR036249">
    <property type="entry name" value="Thioredoxin-like_sf"/>
</dbReference>
<dbReference type="SUPFAM" id="SSF52833">
    <property type="entry name" value="Thioredoxin-like"/>
    <property type="match status" value="1"/>
</dbReference>
<name>A0ABX5E175_9BACI</name>
<dbReference type="RefSeq" id="WP_106101515.1">
    <property type="nucleotide sequence ID" value="NZ_JBHXIO010000002.1"/>
</dbReference>
<dbReference type="PROSITE" id="PS51354">
    <property type="entry name" value="GLUTAREDOXIN_2"/>
    <property type="match status" value="1"/>
</dbReference>
<protein>
    <recommendedName>
        <fullName evidence="1">Glutaredoxin domain-containing protein</fullName>
    </recommendedName>
</protein>
<dbReference type="Gene3D" id="3.40.30.10">
    <property type="entry name" value="Glutaredoxin"/>
    <property type="match status" value="1"/>
</dbReference>
<evidence type="ECO:0000313" key="2">
    <source>
        <dbReference type="EMBL" id="PRT43541.1"/>
    </source>
</evidence>
<comment type="caution">
    <text evidence="2">The sequence shown here is derived from an EMBL/GenBank/DDBJ whole genome shotgun (WGS) entry which is preliminary data.</text>
</comment>
<organism evidence="2 3">
    <name type="scientific">Bacillus wiedmannii</name>
    <dbReference type="NCBI Taxonomy" id="1890302"/>
    <lineage>
        <taxon>Bacteria</taxon>
        <taxon>Bacillati</taxon>
        <taxon>Bacillota</taxon>
        <taxon>Bacilli</taxon>
        <taxon>Bacillales</taxon>
        <taxon>Bacillaceae</taxon>
        <taxon>Bacillus</taxon>
        <taxon>Bacillus cereus group</taxon>
    </lineage>
</organism>
<sequence>MEKEIILYGNNRCKNCVDAKEWLQENSIPFIMKDVADEGNLQRFRKYNESIIPVLIIKDYKQKTETKVISFNSKSYEKMLKPKK</sequence>
<keyword evidence="3" id="KW-1185">Reference proteome</keyword>
<gene>
    <name evidence="2" type="ORF">C6357_02530</name>
</gene>
<feature type="domain" description="Glutaredoxin" evidence="1">
    <location>
        <begin position="5"/>
        <end position="59"/>
    </location>
</feature>
<evidence type="ECO:0000259" key="1">
    <source>
        <dbReference type="Pfam" id="PF00462"/>
    </source>
</evidence>
<evidence type="ECO:0000313" key="3">
    <source>
        <dbReference type="Proteomes" id="UP000239236"/>
    </source>
</evidence>
<proteinExistence type="predicted"/>
<reference evidence="2 3" key="1">
    <citation type="submission" date="2018-03" db="EMBL/GenBank/DDBJ databases">
        <title>Genotypic and phenotypic analysis of antagonistic Bacillus spp. isolated from rhizosphere soil of plants in Tibet.</title>
        <authorList>
            <person name="Borriss R."/>
            <person name="Lasch P."/>
            <person name="Wu L."/>
            <person name="Wu H."/>
            <person name="Gao X."/>
        </authorList>
    </citation>
    <scope>NUCLEOTIDE SEQUENCE [LARGE SCALE GENOMIC DNA]</scope>
    <source>
        <strain evidence="2 3">NMSW16</strain>
    </source>
</reference>
<dbReference type="Pfam" id="PF00462">
    <property type="entry name" value="Glutaredoxin"/>
    <property type="match status" value="1"/>
</dbReference>
<dbReference type="InterPro" id="IPR002109">
    <property type="entry name" value="Glutaredoxin"/>
</dbReference>
<accession>A0ABX5E175</accession>
<dbReference type="Proteomes" id="UP000239236">
    <property type="component" value="Unassembled WGS sequence"/>
</dbReference>